<dbReference type="InterPro" id="IPR001005">
    <property type="entry name" value="SANT/Myb"/>
</dbReference>
<name>A0AAV8S141_ENSVE</name>
<dbReference type="Pfam" id="PF00249">
    <property type="entry name" value="Myb_DNA-binding"/>
    <property type="match status" value="1"/>
</dbReference>
<dbReference type="InterPro" id="IPR006447">
    <property type="entry name" value="Myb_dom_plants"/>
</dbReference>
<dbReference type="Proteomes" id="UP001222027">
    <property type="component" value="Unassembled WGS sequence"/>
</dbReference>
<dbReference type="FunFam" id="1.10.10.60:FF:000002">
    <property type="entry name" value="Myb family transcription factor"/>
    <property type="match status" value="1"/>
</dbReference>
<dbReference type="NCBIfam" id="TIGR01557">
    <property type="entry name" value="myb_SHAQKYF"/>
    <property type="match status" value="1"/>
</dbReference>
<evidence type="ECO:0000256" key="1">
    <source>
        <dbReference type="ARBA" id="ARBA00004123"/>
    </source>
</evidence>
<evidence type="ECO:0000256" key="5">
    <source>
        <dbReference type="ARBA" id="ARBA00023163"/>
    </source>
</evidence>
<keyword evidence="5" id="KW-0804">Transcription</keyword>
<feature type="domain" description="Myb-like" evidence="8">
    <location>
        <begin position="109"/>
        <end position="160"/>
    </location>
</feature>
<comment type="caution">
    <text evidence="9">The sequence shown here is derived from an EMBL/GenBank/DDBJ whole genome shotgun (WGS) entry which is preliminary data.</text>
</comment>
<evidence type="ECO:0000256" key="6">
    <source>
        <dbReference type="ARBA" id="ARBA00023242"/>
    </source>
</evidence>
<protein>
    <recommendedName>
        <fullName evidence="8">Myb-like domain-containing protein</fullName>
    </recommendedName>
</protein>
<dbReference type="PANTHER" id="PTHR31496">
    <property type="entry name" value="TRANSCRIPTION FACTOR KAN2-RELATED"/>
    <property type="match status" value="1"/>
</dbReference>
<evidence type="ECO:0000256" key="2">
    <source>
        <dbReference type="ARBA" id="ARBA00022473"/>
    </source>
</evidence>
<feature type="compositionally biased region" description="Basic and acidic residues" evidence="7">
    <location>
        <begin position="325"/>
        <end position="335"/>
    </location>
</feature>
<evidence type="ECO:0000313" key="10">
    <source>
        <dbReference type="Proteomes" id="UP001222027"/>
    </source>
</evidence>
<dbReference type="EMBL" id="JAQQAF010000001">
    <property type="protein sequence ID" value="KAJ8513098.1"/>
    <property type="molecule type" value="Genomic_DNA"/>
</dbReference>
<dbReference type="SUPFAM" id="SSF46689">
    <property type="entry name" value="Homeodomain-like"/>
    <property type="match status" value="1"/>
</dbReference>
<keyword evidence="4" id="KW-0805">Transcription regulation</keyword>
<dbReference type="GO" id="GO:0000976">
    <property type="term" value="F:transcription cis-regulatory region binding"/>
    <property type="evidence" value="ECO:0007669"/>
    <property type="project" value="InterPro"/>
</dbReference>
<gene>
    <name evidence="9" type="ORF">OPV22_003532</name>
</gene>
<keyword evidence="6" id="KW-0539">Nucleus</keyword>
<accession>A0AAV8S141</accession>
<dbReference type="GO" id="GO:0010158">
    <property type="term" value="P:abaxial cell fate specification"/>
    <property type="evidence" value="ECO:0007669"/>
    <property type="project" value="InterPro"/>
</dbReference>
<evidence type="ECO:0000256" key="4">
    <source>
        <dbReference type="ARBA" id="ARBA00023015"/>
    </source>
</evidence>
<evidence type="ECO:0000256" key="7">
    <source>
        <dbReference type="SAM" id="MobiDB-lite"/>
    </source>
</evidence>
<dbReference type="Gene3D" id="1.10.10.60">
    <property type="entry name" value="Homeodomain-like"/>
    <property type="match status" value="1"/>
</dbReference>
<sequence>MSTIYPDLSLHISPPSVSVDGASMLGAFGVEAGTISGSREGEMGQDQALLQNDHGRELKHAEPRLSLGLQSPGSSLSNHHEKLHRPQICGFKRSSRSAHGGKRSVRAPRMRWTSTLHAHFVHAVKLLGGHERATPKSVLELMNVKDLTLAHVKSHLQMYRTVKSTDRGEAGQGQADMGISQRTGMEEVEGGLPCDEAGSEITSSFHSLSTPTPTTQVISPREIYPSAERHASNPSIKQNGLAYPFFKSDGLLNNDYQVLVKDQPQALAQSQEEGLNLVPNSIGAAHAKMPDLEISLGRHDASKMLTMNSRCRESAGEPNTTGFKNHVDQRGKASS</sequence>
<keyword evidence="10" id="KW-1185">Reference proteome</keyword>
<organism evidence="9 10">
    <name type="scientific">Ensete ventricosum</name>
    <name type="common">Abyssinian banana</name>
    <name type="synonym">Musa ensete</name>
    <dbReference type="NCBI Taxonomy" id="4639"/>
    <lineage>
        <taxon>Eukaryota</taxon>
        <taxon>Viridiplantae</taxon>
        <taxon>Streptophyta</taxon>
        <taxon>Embryophyta</taxon>
        <taxon>Tracheophyta</taxon>
        <taxon>Spermatophyta</taxon>
        <taxon>Magnoliopsida</taxon>
        <taxon>Liliopsida</taxon>
        <taxon>Zingiberales</taxon>
        <taxon>Musaceae</taxon>
        <taxon>Ensete</taxon>
    </lineage>
</organism>
<keyword evidence="3" id="KW-0221">Differentiation</keyword>
<dbReference type="GO" id="GO:0005634">
    <property type="term" value="C:nucleus"/>
    <property type="evidence" value="ECO:0007669"/>
    <property type="project" value="UniProtKB-SubCell"/>
</dbReference>
<dbReference type="GO" id="GO:0006355">
    <property type="term" value="P:regulation of DNA-templated transcription"/>
    <property type="evidence" value="ECO:0007669"/>
    <property type="project" value="InterPro"/>
</dbReference>
<evidence type="ECO:0000256" key="3">
    <source>
        <dbReference type="ARBA" id="ARBA00022782"/>
    </source>
</evidence>
<evidence type="ECO:0000259" key="8">
    <source>
        <dbReference type="Pfam" id="PF00249"/>
    </source>
</evidence>
<reference evidence="9 10" key="1">
    <citation type="submission" date="2022-12" db="EMBL/GenBank/DDBJ databases">
        <title>Chromosome-scale assembly of the Ensete ventricosum genome.</title>
        <authorList>
            <person name="Dussert Y."/>
            <person name="Stocks J."/>
            <person name="Wendawek A."/>
            <person name="Woldeyes F."/>
            <person name="Nichols R.A."/>
            <person name="Borrell J.S."/>
        </authorList>
    </citation>
    <scope>NUCLEOTIDE SEQUENCE [LARGE SCALE GENOMIC DNA]</scope>
    <source>
        <strain evidence="10">cv. Maze</strain>
        <tissue evidence="9">Seeds</tissue>
    </source>
</reference>
<dbReference type="PANTHER" id="PTHR31496:SF25">
    <property type="entry name" value="TRANSCRIPTION FACTOR KAN3-RELATED"/>
    <property type="match status" value="1"/>
</dbReference>
<dbReference type="AlphaFoldDB" id="A0AAV8S141"/>
<comment type="subcellular location">
    <subcellularLocation>
        <location evidence="1">Nucleus</location>
    </subcellularLocation>
</comment>
<dbReference type="InterPro" id="IPR044847">
    <property type="entry name" value="KAN_fam"/>
</dbReference>
<keyword evidence="2" id="KW-0217">Developmental protein</keyword>
<dbReference type="InterPro" id="IPR009057">
    <property type="entry name" value="Homeodomain-like_sf"/>
</dbReference>
<proteinExistence type="predicted"/>
<evidence type="ECO:0000313" key="9">
    <source>
        <dbReference type="EMBL" id="KAJ8513098.1"/>
    </source>
</evidence>
<feature type="region of interest" description="Disordered" evidence="7">
    <location>
        <begin position="312"/>
        <end position="335"/>
    </location>
</feature>